<organism evidence="3">
    <name type="scientific">marine metagenome</name>
    <dbReference type="NCBI Taxonomy" id="408172"/>
    <lineage>
        <taxon>unclassified sequences</taxon>
        <taxon>metagenomes</taxon>
        <taxon>ecological metagenomes</taxon>
    </lineage>
</organism>
<dbReference type="EMBL" id="UINC01152782">
    <property type="protein sequence ID" value="SVD47146.1"/>
    <property type="molecule type" value="Genomic_DNA"/>
</dbReference>
<dbReference type="SUPFAM" id="SSF51735">
    <property type="entry name" value="NAD(P)-binding Rossmann-fold domains"/>
    <property type="match status" value="1"/>
</dbReference>
<dbReference type="InterPro" id="IPR001509">
    <property type="entry name" value="Epimerase_deHydtase"/>
</dbReference>
<feature type="domain" description="NAD-dependent epimerase/dehydratase" evidence="2">
    <location>
        <begin position="14"/>
        <end position="203"/>
    </location>
</feature>
<dbReference type="Pfam" id="PF01370">
    <property type="entry name" value="Epimerase"/>
    <property type="match status" value="1"/>
</dbReference>
<evidence type="ECO:0000313" key="3">
    <source>
        <dbReference type="EMBL" id="SVD47146.1"/>
    </source>
</evidence>
<evidence type="ECO:0000256" key="1">
    <source>
        <dbReference type="ARBA" id="ARBA00007637"/>
    </source>
</evidence>
<comment type="similarity">
    <text evidence="1">Belongs to the NAD(P)-dependent epimerase/dehydratase family.</text>
</comment>
<sequence>PQLFESNDFENYVNSIEGDIRDEDLLGNLLEGIDYCFHMAALRITQCSENPREAKDVMINGTYNLIEACRHHKVKKTILASSASIYGQASSFPTSEEHPPYSNYTFYGAAKMANELIFRSFYEMYGFQYNAMRYFNIYGPRMDTYGKYTEVLIKWYHLIKQGKRPVLFGDGEQTMDFVYIEDIAQANIIAMKADSVDEVYNVGSEVETSLKELCNSLLEVMEADIEPEYVSIPINRKKVEVRRRLADTKKIKKIGFRITHSLKDGLKKLVSWLDNQTISSDDAH</sequence>
<dbReference type="PANTHER" id="PTHR43000">
    <property type="entry name" value="DTDP-D-GLUCOSE 4,6-DEHYDRATASE-RELATED"/>
    <property type="match status" value="1"/>
</dbReference>
<dbReference type="Gene3D" id="3.90.25.10">
    <property type="entry name" value="UDP-galactose 4-epimerase, domain 1"/>
    <property type="match status" value="1"/>
</dbReference>
<dbReference type="Gene3D" id="3.40.50.720">
    <property type="entry name" value="NAD(P)-binding Rossmann-like Domain"/>
    <property type="match status" value="1"/>
</dbReference>
<gene>
    <name evidence="3" type="ORF">METZ01_LOCUS400000</name>
</gene>
<dbReference type="InterPro" id="IPR036291">
    <property type="entry name" value="NAD(P)-bd_dom_sf"/>
</dbReference>
<proteinExistence type="inferred from homology"/>
<accession>A0A382VKS7</accession>
<feature type="non-terminal residue" evidence="3">
    <location>
        <position position="284"/>
    </location>
</feature>
<feature type="non-terminal residue" evidence="3">
    <location>
        <position position="1"/>
    </location>
</feature>
<reference evidence="3" key="1">
    <citation type="submission" date="2018-05" db="EMBL/GenBank/DDBJ databases">
        <authorList>
            <person name="Lanie J.A."/>
            <person name="Ng W.-L."/>
            <person name="Kazmierczak K.M."/>
            <person name="Andrzejewski T.M."/>
            <person name="Davidsen T.M."/>
            <person name="Wayne K.J."/>
            <person name="Tettelin H."/>
            <person name="Glass J.I."/>
            <person name="Rusch D."/>
            <person name="Podicherti R."/>
            <person name="Tsui H.-C.T."/>
            <person name="Winkler M.E."/>
        </authorList>
    </citation>
    <scope>NUCLEOTIDE SEQUENCE</scope>
</reference>
<name>A0A382VKS7_9ZZZZ</name>
<protein>
    <recommendedName>
        <fullName evidence="2">NAD-dependent epimerase/dehydratase domain-containing protein</fullName>
    </recommendedName>
</protein>
<dbReference type="AlphaFoldDB" id="A0A382VKS7"/>
<evidence type="ECO:0000259" key="2">
    <source>
        <dbReference type="Pfam" id="PF01370"/>
    </source>
</evidence>